<feature type="transmembrane region" description="Helical" evidence="5">
    <location>
        <begin position="719"/>
        <end position="742"/>
    </location>
</feature>
<keyword evidence="5" id="KW-0472">Membrane</keyword>
<proteinExistence type="predicted"/>
<dbReference type="Pfam" id="PF02822">
    <property type="entry name" value="Antistasin"/>
    <property type="match status" value="2"/>
</dbReference>
<feature type="domain" description="VWFC" evidence="7">
    <location>
        <begin position="393"/>
        <end position="451"/>
    </location>
</feature>
<dbReference type="PROSITE" id="PS51252">
    <property type="entry name" value="ANTISTASIN"/>
    <property type="match status" value="2"/>
</dbReference>
<dbReference type="PANTHER" id="PTHR46439">
    <property type="entry name" value="CYSTEINE-RICH MOTOR NEURON 1 PROTEIN"/>
    <property type="match status" value="1"/>
</dbReference>
<feature type="domain" description="VWFC" evidence="7">
    <location>
        <begin position="646"/>
        <end position="705"/>
    </location>
</feature>
<dbReference type="Pfam" id="PF23334">
    <property type="entry name" value="VWC2L_2nd"/>
    <property type="match status" value="1"/>
</dbReference>
<dbReference type="RefSeq" id="XP_015174021.1">
    <property type="nucleotide sequence ID" value="XM_015318535.1"/>
</dbReference>
<organism evidence="10 12">
    <name type="scientific">Polistes dominula</name>
    <name type="common">European paper wasp</name>
    <name type="synonym">Vespa dominula</name>
    <dbReference type="NCBI Taxonomy" id="743375"/>
    <lineage>
        <taxon>Eukaryota</taxon>
        <taxon>Metazoa</taxon>
        <taxon>Ecdysozoa</taxon>
        <taxon>Arthropoda</taxon>
        <taxon>Hexapoda</taxon>
        <taxon>Insecta</taxon>
        <taxon>Pterygota</taxon>
        <taxon>Neoptera</taxon>
        <taxon>Endopterygota</taxon>
        <taxon>Hymenoptera</taxon>
        <taxon>Apocrita</taxon>
        <taxon>Aculeata</taxon>
        <taxon>Vespoidea</taxon>
        <taxon>Vespidae</taxon>
        <taxon>Polistinae</taxon>
        <taxon>Polistini</taxon>
        <taxon>Polistes</taxon>
    </lineage>
</organism>
<evidence type="ECO:0000259" key="8">
    <source>
        <dbReference type="PROSITE" id="PS51252"/>
    </source>
</evidence>
<dbReference type="InterPro" id="IPR000867">
    <property type="entry name" value="IGFBP-like"/>
</dbReference>
<dbReference type="RefSeq" id="XP_015174022.1">
    <property type="nucleotide sequence ID" value="XM_015318536.1"/>
</dbReference>
<dbReference type="SMART" id="SM00214">
    <property type="entry name" value="VWC"/>
    <property type="match status" value="2"/>
</dbReference>
<evidence type="ECO:0000313" key="10">
    <source>
        <dbReference type="Proteomes" id="UP000694924"/>
    </source>
</evidence>
<keyword evidence="5" id="KW-1133">Transmembrane helix</keyword>
<dbReference type="Gene3D" id="4.10.40.20">
    <property type="match status" value="1"/>
</dbReference>
<feature type="domain" description="IGFBP N-terminal" evidence="9">
    <location>
        <begin position="21"/>
        <end position="99"/>
    </location>
</feature>
<keyword evidence="2" id="KW-0677">Repeat</keyword>
<dbReference type="SUPFAM" id="SSF57184">
    <property type="entry name" value="Growth factor receptor domain"/>
    <property type="match status" value="1"/>
</dbReference>
<evidence type="ECO:0000313" key="12">
    <source>
        <dbReference type="RefSeq" id="XP_015174022.1"/>
    </source>
</evidence>
<evidence type="ECO:0000256" key="6">
    <source>
        <dbReference type="SAM" id="SignalP"/>
    </source>
</evidence>
<dbReference type="PROSITE" id="PS51323">
    <property type="entry name" value="IGFBP_N_2"/>
    <property type="match status" value="1"/>
</dbReference>
<dbReference type="Proteomes" id="UP000694924">
    <property type="component" value="Unplaced"/>
</dbReference>
<dbReference type="SUPFAM" id="SSF57262">
    <property type="entry name" value="Leech antihemostatic proteins"/>
    <property type="match status" value="1"/>
</dbReference>
<dbReference type="InterPro" id="IPR052624">
    <property type="entry name" value="CRIM1"/>
</dbReference>
<dbReference type="PROSITE" id="PS01208">
    <property type="entry name" value="VWFC_1"/>
    <property type="match status" value="2"/>
</dbReference>
<dbReference type="PROSITE" id="PS50184">
    <property type="entry name" value="VWFC_2"/>
    <property type="match status" value="2"/>
</dbReference>
<feature type="compositionally biased region" description="Low complexity" evidence="4">
    <location>
        <begin position="308"/>
        <end position="325"/>
    </location>
</feature>
<accession>A0ABM1I1D5</accession>
<dbReference type="InterPro" id="IPR009030">
    <property type="entry name" value="Growth_fac_rcpt_cys_sf"/>
</dbReference>
<dbReference type="InterPro" id="IPR011061">
    <property type="entry name" value="Hirudin/antistatin"/>
</dbReference>
<dbReference type="Pfam" id="PF00219">
    <property type="entry name" value="IGFBP"/>
    <property type="match status" value="1"/>
</dbReference>
<dbReference type="GeneID" id="107065136"/>
<evidence type="ECO:0000256" key="1">
    <source>
        <dbReference type="ARBA" id="ARBA00022729"/>
    </source>
</evidence>
<dbReference type="InterPro" id="IPR001007">
    <property type="entry name" value="VWF_dom"/>
</dbReference>
<dbReference type="InterPro" id="IPR004094">
    <property type="entry name" value="Antistasin-like"/>
</dbReference>
<protein>
    <submittedName>
        <fullName evidence="11 12">Cysteine-rich motor neuron 1 protein-like isoform X1</fullName>
    </submittedName>
</protein>
<name>A0ABM1I1D5_POLDO</name>
<evidence type="ECO:0000259" key="7">
    <source>
        <dbReference type="PROSITE" id="PS50184"/>
    </source>
</evidence>
<feature type="domain" description="Antistasin-like" evidence="8">
    <location>
        <begin position="618"/>
        <end position="644"/>
    </location>
</feature>
<keyword evidence="10" id="KW-1185">Reference proteome</keyword>
<dbReference type="Gene3D" id="2.10.22.10">
    <property type="entry name" value="Antistasin, domain 1"/>
    <property type="match status" value="2"/>
</dbReference>
<reference evidence="11 12" key="1">
    <citation type="submission" date="2025-05" db="UniProtKB">
        <authorList>
            <consortium name="RefSeq"/>
        </authorList>
    </citation>
    <scope>IDENTIFICATION</scope>
    <source>
        <tissue evidence="11 12">Whole body</tissue>
    </source>
</reference>
<dbReference type="Gene3D" id="6.20.200.20">
    <property type="match status" value="2"/>
</dbReference>
<dbReference type="SUPFAM" id="SSF57603">
    <property type="entry name" value="FnI-like domain"/>
    <property type="match status" value="2"/>
</dbReference>
<evidence type="ECO:0000259" key="9">
    <source>
        <dbReference type="PROSITE" id="PS51323"/>
    </source>
</evidence>
<gene>
    <name evidence="11 12" type="primary">LOC107065136</name>
</gene>
<feature type="domain" description="Antistasin-like" evidence="8">
    <location>
        <begin position="586"/>
        <end position="611"/>
    </location>
</feature>
<evidence type="ECO:0000256" key="5">
    <source>
        <dbReference type="SAM" id="Phobius"/>
    </source>
</evidence>
<feature type="chain" id="PRO_5045022387" evidence="6">
    <location>
        <begin position="23"/>
        <end position="783"/>
    </location>
</feature>
<evidence type="ECO:0000313" key="11">
    <source>
        <dbReference type="RefSeq" id="XP_015174021.1"/>
    </source>
</evidence>
<evidence type="ECO:0000256" key="3">
    <source>
        <dbReference type="ARBA" id="ARBA00023157"/>
    </source>
</evidence>
<evidence type="ECO:0000256" key="4">
    <source>
        <dbReference type="SAM" id="MobiDB-lite"/>
    </source>
</evidence>
<dbReference type="PANTHER" id="PTHR46439:SF1">
    <property type="entry name" value="CYSTEINE-RICH MOTOR NEURON 1 PROTEIN"/>
    <property type="match status" value="1"/>
</dbReference>
<evidence type="ECO:0000256" key="2">
    <source>
        <dbReference type="ARBA" id="ARBA00022737"/>
    </source>
</evidence>
<keyword evidence="5" id="KW-0812">Transmembrane</keyword>
<sequence>MRASLLLLGGIIVVLSIAVARALSCVCSPLECDILTDEDCPGGLTWDPCRCCKVCARVEGEPCGGLFGFSGSCAVGLQCIIKNLLPHTREVDEGVCAKIPGRWRRHCPNGPIMSGPGCNLVDDGTSDESGNAVASGKCVCGPSVPWCPGEPRPYDYRTRHECKLNLAAKIAYDDLLNSEDRENVVVNENENVTATPSTPINRIIEANFFPLTQLLLLLQLSTSDTSIAAASGTGAATSASASTAELLHGTRCPEDSVENENGECKCSPCPSPPVCSEPGQRLLQTKIAIPGTPGSCCSHYECLPSGHQQNGHQEGQDQQQSSENGCPRDSVPSEDDVCKCVPMCPPASCKPGERAVEVRQAVPNTPGFCCPLYKCVPSESVYLVETEESGNTRNCFFKNGLFRRVGEHWKDEPCVNCTCQENGQVSCIGIMCKSCANPIPPDPGECCSHCPQPTSLTDVDIDSSKSNCKTSLIDCNLDCNRYLTDENGCQICECYKPTKNEMIHPGSEEDKLCPELSNCELNCDLVKDEFGCSICACQSISNLSSTSTPLTPSRNQQNLSFPSTNRTWNHPNIDNFDNNDDKKVVCPEVNCDLHCERGLMMDENDCTLCECKPLHENCPSFVGCKKKCRFGYKTNKRGCPICRCRASCINDENEPIQEGESWLRNACTTCTCEIGGRVNCKETVCSVACSDPLPPEPNTCCPVCPITENEGNHQNNRGWGVVPITLIVVLALLCLLLIIHIVRSRFRGRLSPSDASYSYPPQYYKCVPAYDTPMHRNEKIVPL</sequence>
<feature type="region of interest" description="Disordered" evidence="4">
    <location>
        <begin position="308"/>
        <end position="330"/>
    </location>
</feature>
<keyword evidence="1 6" id="KW-0732">Signal</keyword>
<feature type="signal peptide" evidence="6">
    <location>
        <begin position="1"/>
        <end position="22"/>
    </location>
</feature>
<keyword evidence="3" id="KW-1015">Disulfide bond</keyword>